<evidence type="ECO:0000313" key="1">
    <source>
        <dbReference type="EMBL" id="MCL6740675.1"/>
    </source>
</evidence>
<evidence type="ECO:0000313" key="2">
    <source>
        <dbReference type="Proteomes" id="UP001165383"/>
    </source>
</evidence>
<keyword evidence="2" id="KW-1185">Reference proteome</keyword>
<accession>A0ABT0S978</accession>
<name>A0ABT0S978_9SPHN</name>
<reference evidence="1" key="1">
    <citation type="submission" date="2022-05" db="EMBL/GenBank/DDBJ databases">
        <authorList>
            <person name="Jo J.-H."/>
            <person name="Im W.-T."/>
        </authorList>
    </citation>
    <scope>NUCLEOTIDE SEQUENCE</scope>
    <source>
        <strain evidence="1">RB56-2</strain>
    </source>
</reference>
<dbReference type="EMBL" id="JAMGBB010000001">
    <property type="protein sequence ID" value="MCL6740675.1"/>
    <property type="molecule type" value="Genomic_DNA"/>
</dbReference>
<dbReference type="Proteomes" id="UP001165383">
    <property type="component" value="Unassembled WGS sequence"/>
</dbReference>
<protein>
    <submittedName>
        <fullName evidence="1">Uncharacterized protein</fullName>
    </submittedName>
</protein>
<comment type="caution">
    <text evidence="1">The sequence shown here is derived from an EMBL/GenBank/DDBJ whole genome shotgun (WGS) entry which is preliminary data.</text>
</comment>
<sequence>METPWQKHPNIPAGTVGWRMGSGEEYYNEFYRWFSGLSSADQAAYSLANPPPSGWHKLYETIIEHPWR</sequence>
<proteinExistence type="predicted"/>
<organism evidence="1 2">
    <name type="scientific">Sphingomonas brevis</name>
    <dbReference type="NCBI Taxonomy" id="2908206"/>
    <lineage>
        <taxon>Bacteria</taxon>
        <taxon>Pseudomonadati</taxon>
        <taxon>Pseudomonadota</taxon>
        <taxon>Alphaproteobacteria</taxon>
        <taxon>Sphingomonadales</taxon>
        <taxon>Sphingomonadaceae</taxon>
        <taxon>Sphingomonas</taxon>
    </lineage>
</organism>
<gene>
    <name evidence="1" type="ORF">LZ518_05955</name>
</gene>
<dbReference type="RefSeq" id="WP_249915096.1">
    <property type="nucleotide sequence ID" value="NZ_JAMGBB010000001.1"/>
</dbReference>